<comment type="caution">
    <text evidence="4">The sequence shown here is derived from an EMBL/GenBank/DDBJ whole genome shotgun (WGS) entry which is preliminary data.</text>
</comment>
<dbReference type="RefSeq" id="WP_115491725.1">
    <property type="nucleotide sequence ID" value="NZ_JACHWW010000001.1"/>
</dbReference>
<dbReference type="Pfam" id="PF07542">
    <property type="entry name" value="ATP12"/>
    <property type="match status" value="1"/>
</dbReference>
<keyword evidence="3" id="KW-0143">Chaperone</keyword>
<reference evidence="4 5" key="1">
    <citation type="submission" date="2018-07" db="EMBL/GenBank/DDBJ databases">
        <title>Erythrobacter nanhaiensis sp. nov., a novel member of the genus Erythrobacter isolated from the South China Sea.</title>
        <authorList>
            <person name="Chen X."/>
            <person name="Liu J."/>
        </authorList>
    </citation>
    <scope>NUCLEOTIDE SEQUENCE [LARGE SCALE GENOMIC DNA]</scope>
    <source>
        <strain evidence="4 5">S-5</strain>
    </source>
</reference>
<evidence type="ECO:0000256" key="2">
    <source>
        <dbReference type="ARBA" id="ARBA00022946"/>
    </source>
</evidence>
<keyword evidence="5" id="KW-1185">Reference proteome</keyword>
<dbReference type="PANTHER" id="PTHR21013:SF10">
    <property type="entry name" value="ATP SYNTHASE MITOCHONDRIAL F1 COMPLEX ASSEMBLY FACTOR 2"/>
    <property type="match status" value="1"/>
</dbReference>
<dbReference type="PANTHER" id="PTHR21013">
    <property type="entry name" value="ATP SYNTHASE MITOCHONDRIAL F1 COMPLEX ASSEMBLY FACTOR 2/ATP12 PROTEIN, MITOCHONDRIAL PRECURSOR"/>
    <property type="match status" value="1"/>
</dbReference>
<dbReference type="InterPro" id="IPR023335">
    <property type="entry name" value="ATP12_ortho_dom_sf"/>
</dbReference>
<evidence type="ECO:0000313" key="5">
    <source>
        <dbReference type="Proteomes" id="UP000254101"/>
    </source>
</evidence>
<evidence type="ECO:0000256" key="3">
    <source>
        <dbReference type="ARBA" id="ARBA00023186"/>
    </source>
</evidence>
<gene>
    <name evidence="4" type="ORF">DL238_07735</name>
</gene>
<dbReference type="InterPro" id="IPR011419">
    <property type="entry name" value="ATP12_ATP_synth-F1-assembly"/>
</dbReference>
<dbReference type="InterPro" id="IPR042272">
    <property type="entry name" value="ATP12_ATP_synth-F1-assembly_N"/>
</dbReference>
<dbReference type="OrthoDB" id="9797825at2"/>
<dbReference type="GO" id="GO:0043461">
    <property type="term" value="P:proton-transporting ATP synthase complex assembly"/>
    <property type="evidence" value="ECO:0007669"/>
    <property type="project" value="InterPro"/>
</dbReference>
<dbReference type="Proteomes" id="UP000254101">
    <property type="component" value="Unassembled WGS sequence"/>
</dbReference>
<protein>
    <submittedName>
        <fullName evidence="4">Molecular chaperone</fullName>
    </submittedName>
</protein>
<accession>A0A395LPL5</accession>
<comment type="similarity">
    <text evidence="1">Belongs to the ATP12 family.</text>
</comment>
<proteinExistence type="inferred from homology"/>
<evidence type="ECO:0000256" key="1">
    <source>
        <dbReference type="ARBA" id="ARBA00008231"/>
    </source>
</evidence>
<dbReference type="Gene3D" id="1.10.3580.10">
    <property type="entry name" value="ATP12 ATPase"/>
    <property type="match status" value="1"/>
</dbReference>
<keyword evidence="2" id="KW-0809">Transit peptide</keyword>
<dbReference type="EMBL" id="QRBB01000001">
    <property type="protein sequence ID" value="RDS77504.1"/>
    <property type="molecule type" value="Genomic_DNA"/>
</dbReference>
<dbReference type="AlphaFoldDB" id="A0A395LPL5"/>
<name>A0A395LPL5_9SPHN</name>
<sequence length="236" mass="26147">MKRFWQEATMAEATRPDGGRGWQVHLDGRPVKTRLGAPQVVPTEALAELLRREWAQAPQEFDASAFALRDLADRAIDTIESNRDAVIDRLLAFADGDTLCYRAEPDEAVARRQAQVWEPVVAQIEADLAITLNRTHGIIHRPQSEASQTAIRARLEKENVFVLAGLDAASSLAASLCVALSGLRDDADAKALWAAANLEEDYQAEQWGIDEEARARRDAREAEFTRAIEFARAARS</sequence>
<dbReference type="SUPFAM" id="SSF160909">
    <property type="entry name" value="ATP12-like"/>
    <property type="match status" value="1"/>
</dbReference>
<dbReference type="Gene3D" id="3.30.2180.10">
    <property type="entry name" value="ATP12-like"/>
    <property type="match status" value="1"/>
</dbReference>
<organism evidence="4 5">
    <name type="scientific">Alteriqipengyuania lutimaris</name>
    <dbReference type="NCBI Taxonomy" id="1538146"/>
    <lineage>
        <taxon>Bacteria</taxon>
        <taxon>Pseudomonadati</taxon>
        <taxon>Pseudomonadota</taxon>
        <taxon>Alphaproteobacteria</taxon>
        <taxon>Sphingomonadales</taxon>
        <taxon>Erythrobacteraceae</taxon>
        <taxon>Alteriqipengyuania</taxon>
    </lineage>
</organism>
<evidence type="ECO:0000313" key="4">
    <source>
        <dbReference type="EMBL" id="RDS77504.1"/>
    </source>
</evidence>